<gene>
    <name evidence="1" type="ORF">V5E97_01105</name>
</gene>
<dbReference type="RefSeq" id="WP_406697431.1">
    <property type="nucleotide sequence ID" value="NZ_CP155447.1"/>
</dbReference>
<proteinExistence type="predicted"/>
<accession>A0AAU7CHW8</accession>
<dbReference type="EMBL" id="CP155447">
    <property type="protein sequence ID" value="XBH04640.1"/>
    <property type="molecule type" value="Genomic_DNA"/>
</dbReference>
<sequence length="51" mass="5827">MSLLDHHEAQTLLDDAILTPEAVQGCSDRLTAFLQRYLPKFYRAEHRANAV</sequence>
<evidence type="ECO:0000313" key="1">
    <source>
        <dbReference type="EMBL" id="XBH04640.1"/>
    </source>
</evidence>
<name>A0AAU7CHW8_9BACT</name>
<reference evidence="1" key="1">
    <citation type="submission" date="2024-05" db="EMBL/GenBank/DDBJ databases">
        <title>Planctomycetes of the genus Singulisphaera possess chitinolytic capabilities.</title>
        <authorList>
            <person name="Ivanova A."/>
        </authorList>
    </citation>
    <scope>NUCLEOTIDE SEQUENCE</scope>
    <source>
        <strain evidence="1">Ch08T</strain>
    </source>
</reference>
<organism evidence="1">
    <name type="scientific">Singulisphaera sp. Ch08</name>
    <dbReference type="NCBI Taxonomy" id="3120278"/>
    <lineage>
        <taxon>Bacteria</taxon>
        <taxon>Pseudomonadati</taxon>
        <taxon>Planctomycetota</taxon>
        <taxon>Planctomycetia</taxon>
        <taxon>Isosphaerales</taxon>
        <taxon>Isosphaeraceae</taxon>
        <taxon>Singulisphaera</taxon>
    </lineage>
</organism>
<protein>
    <submittedName>
        <fullName evidence="1">Uncharacterized protein</fullName>
    </submittedName>
</protein>
<dbReference type="AlphaFoldDB" id="A0AAU7CHW8"/>